<keyword evidence="6" id="KW-1185">Reference proteome</keyword>
<organism evidence="5 6">
    <name type="scientific">Amphibalanus amphitrite</name>
    <name type="common">Striped barnacle</name>
    <name type="synonym">Balanus amphitrite</name>
    <dbReference type="NCBI Taxonomy" id="1232801"/>
    <lineage>
        <taxon>Eukaryota</taxon>
        <taxon>Metazoa</taxon>
        <taxon>Ecdysozoa</taxon>
        <taxon>Arthropoda</taxon>
        <taxon>Crustacea</taxon>
        <taxon>Multicrustacea</taxon>
        <taxon>Cirripedia</taxon>
        <taxon>Thoracica</taxon>
        <taxon>Thoracicalcarea</taxon>
        <taxon>Balanomorpha</taxon>
        <taxon>Balanoidea</taxon>
        <taxon>Balanidae</taxon>
        <taxon>Amphibalaninae</taxon>
        <taxon>Amphibalanus</taxon>
    </lineage>
</organism>
<dbReference type="CDD" id="cd06741">
    <property type="entry name" value="PDZ2_FL-whirlin"/>
    <property type="match status" value="1"/>
</dbReference>
<evidence type="ECO:0000256" key="2">
    <source>
        <dbReference type="ARBA" id="ARBA00022737"/>
    </source>
</evidence>
<dbReference type="InterPro" id="IPR001478">
    <property type="entry name" value="PDZ"/>
</dbReference>
<dbReference type="PANTHER" id="PTHR23116:SF29">
    <property type="entry name" value="PDZ DOMAIN-CONTAINING PROTEIN 7"/>
    <property type="match status" value="1"/>
</dbReference>
<protein>
    <submittedName>
        <fullName evidence="5">Whirlin</fullName>
    </submittedName>
</protein>
<sequence>MSVALSISGGLFSSDSVTDATCSLIQVDLSLEIGDCVTDCTCSLFQVDFSLEIGDCVTDTTFSLFQVDFSLEIENCVTDATCSLFQVDFSLEMGESLGLTIRGGAEYGLGIFVTGVDANSPADQAGIQVGDQILDVNNQSFLDITHDEAVSILKYCKTPMMTIRPVGKVGDDSAYVGGTSVAPYSFP</sequence>
<dbReference type="PANTHER" id="PTHR23116">
    <property type="entry name" value="PDZ DOMAIN CONTAINING WHIRLIN AND HARMONIN-RELATED"/>
    <property type="match status" value="1"/>
</dbReference>
<dbReference type="Pfam" id="PF00595">
    <property type="entry name" value="PDZ"/>
    <property type="match status" value="1"/>
</dbReference>
<feature type="domain" description="PDZ" evidence="4">
    <location>
        <begin position="86"/>
        <end position="154"/>
    </location>
</feature>
<evidence type="ECO:0000259" key="4">
    <source>
        <dbReference type="PROSITE" id="PS50106"/>
    </source>
</evidence>
<dbReference type="GO" id="GO:0032426">
    <property type="term" value="C:stereocilium tip"/>
    <property type="evidence" value="ECO:0007669"/>
    <property type="project" value="TreeGrafter"/>
</dbReference>
<dbReference type="SMART" id="SM00228">
    <property type="entry name" value="PDZ"/>
    <property type="match status" value="1"/>
</dbReference>
<dbReference type="EMBL" id="VIIS01001414">
    <property type="protein sequence ID" value="KAF0298699.1"/>
    <property type="molecule type" value="Genomic_DNA"/>
</dbReference>
<dbReference type="Proteomes" id="UP000440578">
    <property type="component" value="Unassembled WGS sequence"/>
</dbReference>
<dbReference type="OrthoDB" id="10029564at2759"/>
<dbReference type="AlphaFoldDB" id="A0A6A4W0G9"/>
<comment type="subcellular location">
    <subcellularLocation>
        <location evidence="1">Cell projection</location>
    </subcellularLocation>
</comment>
<dbReference type="GO" id="GO:0005929">
    <property type="term" value="C:cilium"/>
    <property type="evidence" value="ECO:0007669"/>
    <property type="project" value="TreeGrafter"/>
</dbReference>
<proteinExistence type="predicted"/>
<gene>
    <name evidence="5" type="primary">Whrn_1</name>
    <name evidence="5" type="ORF">FJT64_003941</name>
</gene>
<dbReference type="InterPro" id="IPR036034">
    <property type="entry name" value="PDZ_sf"/>
</dbReference>
<evidence type="ECO:0000313" key="5">
    <source>
        <dbReference type="EMBL" id="KAF0298699.1"/>
    </source>
</evidence>
<name>A0A6A4W0G9_AMPAM</name>
<comment type="caution">
    <text evidence="5">The sequence shown here is derived from an EMBL/GenBank/DDBJ whole genome shotgun (WGS) entry which is preliminary data.</text>
</comment>
<keyword evidence="2" id="KW-0677">Repeat</keyword>
<evidence type="ECO:0000256" key="1">
    <source>
        <dbReference type="ARBA" id="ARBA00004316"/>
    </source>
</evidence>
<dbReference type="InterPro" id="IPR051844">
    <property type="entry name" value="USH2_Complex_Protein"/>
</dbReference>
<evidence type="ECO:0000313" key="6">
    <source>
        <dbReference type="Proteomes" id="UP000440578"/>
    </source>
</evidence>
<accession>A0A6A4W0G9</accession>
<dbReference type="Gene3D" id="2.30.42.10">
    <property type="match status" value="1"/>
</dbReference>
<dbReference type="FunFam" id="2.30.42.10:FF:000087">
    <property type="entry name" value="Whirlin a"/>
    <property type="match status" value="1"/>
</dbReference>
<dbReference type="PROSITE" id="PS50106">
    <property type="entry name" value="PDZ"/>
    <property type="match status" value="1"/>
</dbReference>
<evidence type="ECO:0000256" key="3">
    <source>
        <dbReference type="ARBA" id="ARBA00023273"/>
    </source>
</evidence>
<dbReference type="GO" id="GO:0005886">
    <property type="term" value="C:plasma membrane"/>
    <property type="evidence" value="ECO:0007669"/>
    <property type="project" value="TreeGrafter"/>
</dbReference>
<dbReference type="SUPFAM" id="SSF50156">
    <property type="entry name" value="PDZ domain-like"/>
    <property type="match status" value="1"/>
</dbReference>
<dbReference type="GO" id="GO:0002142">
    <property type="term" value="C:stereocilia ankle link complex"/>
    <property type="evidence" value="ECO:0007669"/>
    <property type="project" value="TreeGrafter"/>
</dbReference>
<reference evidence="5 6" key="1">
    <citation type="submission" date="2019-07" db="EMBL/GenBank/DDBJ databases">
        <title>Draft genome assembly of a fouling barnacle, Amphibalanus amphitrite (Darwin, 1854): The first reference genome for Thecostraca.</title>
        <authorList>
            <person name="Kim W."/>
        </authorList>
    </citation>
    <scope>NUCLEOTIDE SEQUENCE [LARGE SCALE GENOMIC DNA]</scope>
    <source>
        <strain evidence="5">SNU_AA5</strain>
        <tissue evidence="5">Soma without cirri and trophi</tissue>
    </source>
</reference>
<keyword evidence="3" id="KW-0966">Cell projection</keyword>